<dbReference type="EMBL" id="CACVKT020006658">
    <property type="protein sequence ID" value="CAC5403050.1"/>
    <property type="molecule type" value="Genomic_DNA"/>
</dbReference>
<dbReference type="PANTHER" id="PTHR23282">
    <property type="entry name" value="APICAL ENDOSOMAL GLYCOPROTEIN PRECURSOR"/>
    <property type="match status" value="1"/>
</dbReference>
<dbReference type="SUPFAM" id="SSF49899">
    <property type="entry name" value="Concanavalin A-like lectins/glucanases"/>
    <property type="match status" value="2"/>
</dbReference>
<keyword evidence="4" id="KW-1185">Reference proteome</keyword>
<dbReference type="AlphaFoldDB" id="A0A6J8D7E4"/>
<proteinExistence type="predicted"/>
<dbReference type="CDD" id="cd06263">
    <property type="entry name" value="MAM"/>
    <property type="match status" value="1"/>
</dbReference>
<feature type="domain" description="MAM" evidence="2">
    <location>
        <begin position="113"/>
        <end position="232"/>
    </location>
</feature>
<accession>A0A6J8D7E4</accession>
<name>A0A6J8D7E4_MYTCO</name>
<dbReference type="SMART" id="SM00137">
    <property type="entry name" value="MAM"/>
    <property type="match status" value="1"/>
</dbReference>
<gene>
    <name evidence="3" type="ORF">MCOR_36963</name>
</gene>
<dbReference type="Gene3D" id="2.60.120.740">
    <property type="match status" value="1"/>
</dbReference>
<evidence type="ECO:0000313" key="3">
    <source>
        <dbReference type="EMBL" id="CAC5403050.1"/>
    </source>
</evidence>
<dbReference type="InterPro" id="IPR051560">
    <property type="entry name" value="MAM_domain-containing"/>
</dbReference>
<dbReference type="Gene3D" id="2.60.120.200">
    <property type="match status" value="2"/>
</dbReference>
<dbReference type="InterPro" id="IPR043159">
    <property type="entry name" value="Lectin_gal-bd_sf"/>
</dbReference>
<dbReference type="GO" id="GO:0016020">
    <property type="term" value="C:membrane"/>
    <property type="evidence" value="ECO:0007669"/>
    <property type="project" value="InterPro"/>
</dbReference>
<evidence type="ECO:0000313" key="4">
    <source>
        <dbReference type="Proteomes" id="UP000507470"/>
    </source>
</evidence>
<reference evidence="3 4" key="1">
    <citation type="submission" date="2020-06" db="EMBL/GenBank/DDBJ databases">
        <authorList>
            <person name="Li R."/>
            <person name="Bekaert M."/>
        </authorList>
    </citation>
    <scope>NUCLEOTIDE SEQUENCE [LARGE SCALE GENOMIC DNA]</scope>
    <source>
        <strain evidence="4">wild</strain>
    </source>
</reference>
<dbReference type="Pfam" id="PF00629">
    <property type="entry name" value="MAM"/>
    <property type="match status" value="2"/>
</dbReference>
<feature type="domain" description="MAM" evidence="2">
    <location>
        <begin position="235"/>
        <end position="393"/>
    </location>
</feature>
<feature type="signal peptide" evidence="1">
    <location>
        <begin position="1"/>
        <end position="19"/>
    </location>
</feature>
<dbReference type="OrthoDB" id="6139938at2759"/>
<protein>
    <recommendedName>
        <fullName evidence="2">MAM domain-containing protein</fullName>
    </recommendedName>
</protein>
<dbReference type="InterPro" id="IPR013320">
    <property type="entry name" value="ConA-like_dom_sf"/>
</dbReference>
<dbReference type="PANTHER" id="PTHR23282:SF101">
    <property type="entry name" value="MAM DOMAIN-CONTAINING PROTEIN"/>
    <property type="match status" value="1"/>
</dbReference>
<dbReference type="Proteomes" id="UP000507470">
    <property type="component" value="Unassembled WGS sequence"/>
</dbReference>
<sequence length="745" mass="85076">MQKVIVYLLLLGLFSVTLQISDRKEVTIPVSSPILLECDDGFKVNNIEVTIRRSNTACLATTPECTIPNEAIETIKETCSKQVSCDVDIRNITSNHICLQEYGYFNVRYACKTRTGNYVYIYTPAFGSIDGDVAKLESGRIIALKYQCFSFWYFTTNYRDSVHVFQNDDHLLDLSYNEYEENIWHHIKIPLKKKPYTPFKLVFKVTRGHFEDGSFGAIVIDDIVIVNNNCDSYILMCDFETSSCGWNDDYSNQYIWKKQNGEPQSPHSGPSTDHSTASGSGYYLYMNSRFGRTTTAYMDFHNHDISLSGFSCLTFWYHMYIYNAYRKEGLNVTIGDTLVWTKFGNQDNKWIKATIDLDFRKISNIKFIGFLGGFWSDDIAIDDISLTEGTCKGLIEHEEICVDLDDDVSTETYCPKGYLDFTNARLSFDPEKNECSEQYEKTTTRLLQECKDEVDDSQKCSIDLSTDITAKPECFLLHEFRIRHTCEAQDTTTILSSITSRDDSIAGMFFGISQFRHIHGSGSKEKVRNDLQGNDYIGCQDIALLPTTDRSIHGQSSSRNTNTNTQINNVQHTCTNLGTDKEFLNDKTVQSPAYAVRRDETFADNQTSNGDEYVMVDPIAETSFNETIDSRTETTDSYMVLDPTVTGFNRTQLSKTPTGYEFAKPVKDTEKKIANEDQYALSEEGVYDHSGSNRHKELEDNIYNHAVDTIYDSGRHKRHDQGREDTYDHFFGQKTEDDYDISTTT</sequence>
<feature type="chain" id="PRO_5026914304" description="MAM domain-containing protein" evidence="1">
    <location>
        <begin position="20"/>
        <end position="745"/>
    </location>
</feature>
<dbReference type="CDD" id="cd22823">
    <property type="entry name" value="Gal_Rha_Lectin"/>
    <property type="match status" value="1"/>
</dbReference>
<keyword evidence="1" id="KW-0732">Signal</keyword>
<evidence type="ECO:0000259" key="2">
    <source>
        <dbReference type="PROSITE" id="PS50060"/>
    </source>
</evidence>
<dbReference type="PROSITE" id="PS50060">
    <property type="entry name" value="MAM_2"/>
    <property type="match status" value="2"/>
</dbReference>
<organism evidence="3 4">
    <name type="scientific">Mytilus coruscus</name>
    <name type="common">Sea mussel</name>
    <dbReference type="NCBI Taxonomy" id="42192"/>
    <lineage>
        <taxon>Eukaryota</taxon>
        <taxon>Metazoa</taxon>
        <taxon>Spiralia</taxon>
        <taxon>Lophotrochozoa</taxon>
        <taxon>Mollusca</taxon>
        <taxon>Bivalvia</taxon>
        <taxon>Autobranchia</taxon>
        <taxon>Pteriomorphia</taxon>
        <taxon>Mytilida</taxon>
        <taxon>Mytiloidea</taxon>
        <taxon>Mytilidae</taxon>
        <taxon>Mytilinae</taxon>
        <taxon>Mytilus</taxon>
    </lineage>
</organism>
<dbReference type="InterPro" id="IPR000998">
    <property type="entry name" value="MAM_dom"/>
</dbReference>
<evidence type="ECO:0000256" key="1">
    <source>
        <dbReference type="SAM" id="SignalP"/>
    </source>
</evidence>